<sequence>MTNIADEQKALEWVDADIEASEGMGDGDITQGGRKVYPLEILRTLRSALEPREVTMEDANNLFSFLYDVYEVDGDVRTAFVLWLRERGIVVKEGK</sequence>
<dbReference type="EMBL" id="MT141214">
    <property type="protein sequence ID" value="QJA56359.1"/>
    <property type="molecule type" value="Genomic_DNA"/>
</dbReference>
<name>A0A6M3IG31_9ZZZZ</name>
<protein>
    <submittedName>
        <fullName evidence="1">Uncharacterized protein</fullName>
    </submittedName>
</protein>
<evidence type="ECO:0000313" key="1">
    <source>
        <dbReference type="EMBL" id="QJA56359.1"/>
    </source>
</evidence>
<proteinExistence type="predicted"/>
<reference evidence="1" key="1">
    <citation type="submission" date="2020-03" db="EMBL/GenBank/DDBJ databases">
        <title>The deep terrestrial virosphere.</title>
        <authorList>
            <person name="Holmfeldt K."/>
            <person name="Nilsson E."/>
            <person name="Simone D."/>
            <person name="Lopez-Fernandez M."/>
            <person name="Wu X."/>
            <person name="de Brujin I."/>
            <person name="Lundin D."/>
            <person name="Andersson A."/>
            <person name="Bertilsson S."/>
            <person name="Dopson M."/>
        </authorList>
    </citation>
    <scope>NUCLEOTIDE SEQUENCE</scope>
    <source>
        <strain evidence="1">MM415B01867</strain>
        <strain evidence="2">TM448B05973</strain>
    </source>
</reference>
<evidence type="ECO:0000313" key="2">
    <source>
        <dbReference type="EMBL" id="QJI04060.1"/>
    </source>
</evidence>
<organism evidence="1">
    <name type="scientific">viral metagenome</name>
    <dbReference type="NCBI Taxonomy" id="1070528"/>
    <lineage>
        <taxon>unclassified sequences</taxon>
        <taxon>metagenomes</taxon>
        <taxon>organismal metagenomes</taxon>
    </lineage>
</organism>
<dbReference type="AlphaFoldDB" id="A0A6M3IG31"/>
<gene>
    <name evidence="1" type="ORF">MM415B01867_0005</name>
    <name evidence="2" type="ORF">TM448B05973_0006</name>
</gene>
<accession>A0A6M3IG31</accession>
<dbReference type="EMBL" id="MT145144">
    <property type="protein sequence ID" value="QJI04060.1"/>
    <property type="molecule type" value="Genomic_DNA"/>
</dbReference>